<dbReference type="NCBIfam" id="NF037982">
    <property type="entry name" value="Nramp_1"/>
    <property type="match status" value="1"/>
</dbReference>
<dbReference type="Gramene" id="Pp3c2_37310V3.8">
    <property type="protein sequence ID" value="Pp3c2_37310V3.8"/>
    <property type="gene ID" value="Pp3c2_37310"/>
</dbReference>
<dbReference type="NCBIfam" id="TIGR01197">
    <property type="entry name" value="nramp"/>
    <property type="match status" value="1"/>
</dbReference>
<sequence>MTTNTEPLLRPRNSNGIGNNTSGAFRRNDDDEDRAYEKSEQVKVHFGDELDTDEEGGDLDFLPKFSWRKLWMFAGPGFLMSIAYLDPGNIESDLQSGATAGYALLWLLMWATIMGFLIQKLAARLGVATGCHLAELCREEYPFWARMVLWVLTELAIIGADVQQVIGSAIAFRILSNGVIPLWAGVLITGIDGFLFLFLENYGVRKLELLFCIFIGIMGLSFAWMFGETNPNVKAVATGLIFPTVPSSAVDKAVGIVGAVIMPHNIFLHSALVQSRDIDTSKKSRVREALRYYNIESAFALFVSFLINLCVMAIFAKAFYGKEEAEIIGLANAGEYLQERYGGGMFPILYIWAIGLLAAGQSSTMTGTYTGQFVMAGFLNLRVKKWIRVLVTRSVAIVPTVIVALAFDSSQNELDNLSEWLNVLQSVQLPFALLPLLCLVSNARIMGVFVISKTTKVVAWIIALLVMAINMDLWFAFVFGSTFSSVFSILVFVVISVLYIAFVIYLVLEPSQPDGNWANIKQIFVSSRSDDGLR</sequence>
<dbReference type="PANTHER" id="PTHR11706:SF33">
    <property type="entry name" value="NATURAL RESISTANCE-ASSOCIATED MACROPHAGE PROTEIN 2"/>
    <property type="match status" value="1"/>
</dbReference>
<proteinExistence type="inferred from homology"/>
<dbReference type="RefSeq" id="XP_024367624.1">
    <property type="nucleotide sequence ID" value="XM_024511856.2"/>
</dbReference>
<dbReference type="Gramene" id="Pp3c2_37310V3.7">
    <property type="protein sequence ID" value="Pp3c2_37310V3.7"/>
    <property type="gene ID" value="Pp3c2_37310"/>
</dbReference>
<reference evidence="9 11" key="1">
    <citation type="journal article" date="2008" name="Science">
        <title>The Physcomitrella genome reveals evolutionary insights into the conquest of land by plants.</title>
        <authorList>
            <person name="Rensing S."/>
            <person name="Lang D."/>
            <person name="Zimmer A."/>
            <person name="Terry A."/>
            <person name="Salamov A."/>
            <person name="Shapiro H."/>
            <person name="Nishiyama T."/>
            <person name="Perroud P.-F."/>
            <person name="Lindquist E."/>
            <person name="Kamisugi Y."/>
            <person name="Tanahashi T."/>
            <person name="Sakakibara K."/>
            <person name="Fujita T."/>
            <person name="Oishi K."/>
            <person name="Shin-I T."/>
            <person name="Kuroki Y."/>
            <person name="Toyoda A."/>
            <person name="Suzuki Y."/>
            <person name="Hashimoto A."/>
            <person name="Yamaguchi K."/>
            <person name="Sugano A."/>
            <person name="Kohara Y."/>
            <person name="Fujiyama A."/>
            <person name="Anterola A."/>
            <person name="Aoki S."/>
            <person name="Ashton N."/>
            <person name="Barbazuk W.B."/>
            <person name="Barker E."/>
            <person name="Bennetzen J."/>
            <person name="Bezanilla M."/>
            <person name="Blankenship R."/>
            <person name="Cho S.H."/>
            <person name="Dutcher S."/>
            <person name="Estelle M."/>
            <person name="Fawcett J.A."/>
            <person name="Gundlach H."/>
            <person name="Hanada K."/>
            <person name="Heyl A."/>
            <person name="Hicks K.A."/>
            <person name="Hugh J."/>
            <person name="Lohr M."/>
            <person name="Mayer K."/>
            <person name="Melkozernov A."/>
            <person name="Murata T."/>
            <person name="Nelson D."/>
            <person name="Pils B."/>
            <person name="Prigge M."/>
            <person name="Reiss B."/>
            <person name="Renner T."/>
            <person name="Rombauts S."/>
            <person name="Rushton P."/>
            <person name="Sanderfoot A."/>
            <person name="Schween G."/>
            <person name="Shiu S.-H."/>
            <person name="Stueber K."/>
            <person name="Theodoulou F.L."/>
            <person name="Tu H."/>
            <person name="Van de Peer Y."/>
            <person name="Verrier P.J."/>
            <person name="Waters E."/>
            <person name="Wood A."/>
            <person name="Yang L."/>
            <person name="Cove D."/>
            <person name="Cuming A."/>
            <person name="Hasebe M."/>
            <person name="Lucas S."/>
            <person name="Mishler D.B."/>
            <person name="Reski R."/>
            <person name="Grigoriev I."/>
            <person name="Quatrano R.S."/>
            <person name="Boore J.L."/>
        </authorList>
    </citation>
    <scope>NUCLEOTIDE SEQUENCE [LARGE SCALE GENOMIC DNA]</scope>
    <source>
        <strain evidence="10 11">cv. Gransden 2004</strain>
    </source>
</reference>
<evidence type="ECO:0000256" key="4">
    <source>
        <dbReference type="ARBA" id="ARBA00022692"/>
    </source>
</evidence>
<feature type="transmembrane region" description="Helical" evidence="8">
    <location>
        <begin position="99"/>
        <end position="118"/>
    </location>
</feature>
<evidence type="ECO:0000256" key="5">
    <source>
        <dbReference type="ARBA" id="ARBA00022989"/>
    </source>
</evidence>
<dbReference type="GeneID" id="112278401"/>
<dbReference type="Gramene" id="Pp3c2_37310V3.4">
    <property type="protein sequence ID" value="Pp3c2_37310V3.4"/>
    <property type="gene ID" value="Pp3c2_37310"/>
</dbReference>
<dbReference type="EnsemblPlants" id="Pp3c2_37310V3.9">
    <property type="protein sequence ID" value="Pp3c2_37310V3.9"/>
    <property type="gene ID" value="Pp3c2_37310"/>
</dbReference>
<feature type="transmembrane region" description="Helical" evidence="8">
    <location>
        <begin position="148"/>
        <end position="174"/>
    </location>
</feature>
<dbReference type="Gramene" id="Pp3c2_37310V3.3">
    <property type="protein sequence ID" value="Pp3c2_37310V3.3"/>
    <property type="gene ID" value="Pp3c2_37310"/>
</dbReference>
<comment type="similarity">
    <text evidence="2">Belongs to the NRAMP (TC 2.A.55) family.</text>
</comment>
<dbReference type="Pfam" id="PF01566">
    <property type="entry name" value="Nramp"/>
    <property type="match status" value="1"/>
</dbReference>
<dbReference type="GO" id="GO:0034755">
    <property type="term" value="P:iron ion transmembrane transport"/>
    <property type="evidence" value="ECO:0000318"/>
    <property type="project" value="GO_Central"/>
</dbReference>
<dbReference type="Gramene" id="Pp3c2_37310V3.6">
    <property type="protein sequence ID" value="Pp3c2_37310V3.6"/>
    <property type="gene ID" value="Pp3c2_37310"/>
</dbReference>
<dbReference type="Gramene" id="Pp3c2_37310V3.10">
    <property type="protein sequence ID" value="Pp3c2_37310V3.10"/>
    <property type="gene ID" value="Pp3c2_37310"/>
</dbReference>
<dbReference type="EnsemblPlants" id="Pp3c2_37310V3.6">
    <property type="protein sequence ID" value="Pp3c2_37310V3.6"/>
    <property type="gene ID" value="Pp3c2_37310"/>
</dbReference>
<dbReference type="EnsemblPlants" id="Pp3c2_37310V3.8">
    <property type="protein sequence ID" value="Pp3c2_37310V3.8"/>
    <property type="gene ID" value="Pp3c2_37310"/>
</dbReference>
<evidence type="ECO:0000256" key="8">
    <source>
        <dbReference type="SAM" id="Phobius"/>
    </source>
</evidence>
<feature type="transmembrane region" description="Helical" evidence="8">
    <location>
        <begin position="180"/>
        <end position="200"/>
    </location>
</feature>
<feature type="region of interest" description="Disordered" evidence="7">
    <location>
        <begin position="1"/>
        <end position="32"/>
    </location>
</feature>
<dbReference type="InterPro" id="IPR001046">
    <property type="entry name" value="NRAMP_fam"/>
</dbReference>
<dbReference type="RefSeq" id="XP_024367685.1">
    <property type="nucleotide sequence ID" value="XM_024511917.2"/>
</dbReference>
<dbReference type="PRINTS" id="PR00447">
    <property type="entry name" value="NATRESASSCMP"/>
</dbReference>
<feature type="transmembrane region" description="Helical" evidence="8">
    <location>
        <begin position="349"/>
        <end position="374"/>
    </location>
</feature>
<evidence type="ECO:0000256" key="3">
    <source>
        <dbReference type="ARBA" id="ARBA00022448"/>
    </source>
</evidence>
<feature type="transmembrane region" description="Helical" evidence="8">
    <location>
        <begin position="486"/>
        <end position="508"/>
    </location>
</feature>
<reference evidence="9 11" key="2">
    <citation type="journal article" date="2018" name="Plant J.">
        <title>The Physcomitrella patens chromosome-scale assembly reveals moss genome structure and evolution.</title>
        <authorList>
            <person name="Lang D."/>
            <person name="Ullrich K.K."/>
            <person name="Murat F."/>
            <person name="Fuchs J."/>
            <person name="Jenkins J."/>
            <person name="Haas F.B."/>
            <person name="Piednoel M."/>
            <person name="Gundlach H."/>
            <person name="Van Bel M."/>
            <person name="Meyberg R."/>
            <person name="Vives C."/>
            <person name="Morata J."/>
            <person name="Symeonidi A."/>
            <person name="Hiss M."/>
            <person name="Muchero W."/>
            <person name="Kamisugi Y."/>
            <person name="Saleh O."/>
            <person name="Blanc G."/>
            <person name="Decker E.L."/>
            <person name="van Gessel N."/>
            <person name="Grimwood J."/>
            <person name="Hayes R.D."/>
            <person name="Graham S.W."/>
            <person name="Gunter L.E."/>
            <person name="McDaniel S.F."/>
            <person name="Hoernstein S.N.W."/>
            <person name="Larsson A."/>
            <person name="Li F.W."/>
            <person name="Perroud P.F."/>
            <person name="Phillips J."/>
            <person name="Ranjan P."/>
            <person name="Rokshar D.S."/>
            <person name="Rothfels C.J."/>
            <person name="Schneider L."/>
            <person name="Shu S."/>
            <person name="Stevenson D.W."/>
            <person name="Thummler F."/>
            <person name="Tillich M."/>
            <person name="Villarreal Aguilar J.C."/>
            <person name="Widiez T."/>
            <person name="Wong G.K."/>
            <person name="Wymore A."/>
            <person name="Zhang Y."/>
            <person name="Zimmer A.D."/>
            <person name="Quatrano R.S."/>
            <person name="Mayer K.F.X."/>
            <person name="Goodstein D."/>
            <person name="Casacuberta J.M."/>
            <person name="Vandepoele K."/>
            <person name="Reski R."/>
            <person name="Cuming A.C."/>
            <person name="Tuskan G.A."/>
            <person name="Maumus F."/>
            <person name="Salse J."/>
            <person name="Schmutz J."/>
            <person name="Rensing S.A."/>
        </authorList>
    </citation>
    <scope>NUCLEOTIDE SEQUENCE [LARGE SCALE GENOMIC DNA]</scope>
    <source>
        <strain evidence="10 11">cv. Gransden 2004</strain>
    </source>
</reference>
<feature type="transmembrane region" description="Helical" evidence="8">
    <location>
        <begin position="207"/>
        <end position="226"/>
    </location>
</feature>
<dbReference type="EnsemblPlants" id="Pp3c2_37310V3.1">
    <property type="protein sequence ID" value="Pp3c2_37310V3.1"/>
    <property type="gene ID" value="Pp3c2_37310"/>
</dbReference>
<accession>A9RAW3</accession>
<dbReference type="AlphaFoldDB" id="A9RAW3"/>
<reference evidence="10" key="3">
    <citation type="submission" date="2020-12" db="UniProtKB">
        <authorList>
            <consortium name="EnsemblPlants"/>
        </authorList>
    </citation>
    <scope>IDENTIFICATION</scope>
</reference>
<dbReference type="GO" id="GO:0006828">
    <property type="term" value="P:manganese ion transport"/>
    <property type="evidence" value="ECO:0000318"/>
    <property type="project" value="GO_Central"/>
</dbReference>
<feature type="compositionally biased region" description="Polar residues" evidence="7">
    <location>
        <begin position="1"/>
        <end position="23"/>
    </location>
</feature>
<dbReference type="EMBL" id="ABEU02000002">
    <property type="protein sequence ID" value="PNR60950.1"/>
    <property type="molecule type" value="Genomic_DNA"/>
</dbReference>
<keyword evidence="5 8" id="KW-1133">Transmembrane helix</keyword>
<keyword evidence="3" id="KW-0813">Transport</keyword>
<dbReference type="Proteomes" id="UP000006727">
    <property type="component" value="Chromosome 2"/>
</dbReference>
<keyword evidence="11" id="KW-1185">Reference proteome</keyword>
<protein>
    <submittedName>
        <fullName evidence="9 10">Uncharacterized protein</fullName>
    </submittedName>
</protein>
<dbReference type="Gramene" id="Pp3c2_37310V3.1">
    <property type="protein sequence ID" value="Pp3c2_37310V3.1"/>
    <property type="gene ID" value="Pp3c2_37310"/>
</dbReference>
<dbReference type="EnsemblPlants" id="Pp3c2_37310V3.3">
    <property type="protein sequence ID" value="Pp3c2_37310V3.3"/>
    <property type="gene ID" value="Pp3c2_37310"/>
</dbReference>
<dbReference type="EnsemblPlants" id="Pp3c2_37310V3.5">
    <property type="protein sequence ID" value="Pp3c2_37310V3.5"/>
    <property type="gene ID" value="Pp3c2_37310"/>
</dbReference>
<dbReference type="PaxDb" id="3218-PP1S1_100V6.5"/>
<dbReference type="EnsemblPlants" id="Pp3c2_37310V3.7">
    <property type="protein sequence ID" value="Pp3c2_37310V3.7"/>
    <property type="gene ID" value="Pp3c2_37310"/>
</dbReference>
<dbReference type="GO" id="GO:0005384">
    <property type="term" value="F:manganese ion transmembrane transporter activity"/>
    <property type="evidence" value="ECO:0000318"/>
    <property type="project" value="GO_Central"/>
</dbReference>
<dbReference type="PANTHER" id="PTHR11706">
    <property type="entry name" value="SOLUTE CARRIER PROTEIN FAMILY 11 MEMBER"/>
    <property type="match status" value="1"/>
</dbReference>
<feature type="transmembrane region" description="Helical" evidence="8">
    <location>
        <begin position="70"/>
        <end position="87"/>
    </location>
</feature>
<evidence type="ECO:0000313" key="10">
    <source>
        <dbReference type="EnsemblPlants" id="Pp3c2_37310V3.1"/>
    </source>
</evidence>
<dbReference type="HAMAP" id="MF_00221">
    <property type="entry name" value="NRAMP"/>
    <property type="match status" value="1"/>
</dbReference>
<feature type="transmembrane region" description="Helical" evidence="8">
    <location>
        <begin position="457"/>
        <end position="480"/>
    </location>
</feature>
<dbReference type="EnsemblPlants" id="Pp3c2_37310V3.10">
    <property type="protein sequence ID" value="Pp3c2_37310V3.10"/>
    <property type="gene ID" value="Pp3c2_37310"/>
</dbReference>
<organism evidence="9">
    <name type="scientific">Physcomitrium patens</name>
    <name type="common">Spreading-leaved earth moss</name>
    <name type="synonym">Physcomitrella patens</name>
    <dbReference type="NCBI Taxonomy" id="3218"/>
    <lineage>
        <taxon>Eukaryota</taxon>
        <taxon>Viridiplantae</taxon>
        <taxon>Streptophyta</taxon>
        <taxon>Embryophyta</taxon>
        <taxon>Bryophyta</taxon>
        <taxon>Bryophytina</taxon>
        <taxon>Bryopsida</taxon>
        <taxon>Funariidae</taxon>
        <taxon>Funariales</taxon>
        <taxon>Funariaceae</taxon>
        <taxon>Physcomitrium</taxon>
    </lineage>
</organism>
<dbReference type="GO" id="GO:0030026">
    <property type="term" value="P:intracellular manganese ion homeostasis"/>
    <property type="evidence" value="ECO:0000318"/>
    <property type="project" value="GO_Central"/>
</dbReference>
<evidence type="ECO:0000313" key="9">
    <source>
        <dbReference type="EMBL" id="PNR60950.1"/>
    </source>
</evidence>
<dbReference type="Gramene" id="Pp3c2_37310V3.2">
    <property type="protein sequence ID" value="Pp3c2_37310V3.2"/>
    <property type="gene ID" value="Pp3c2_37310"/>
</dbReference>
<comment type="subcellular location">
    <subcellularLocation>
        <location evidence="1">Membrane</location>
        <topology evidence="1">Multi-pass membrane protein</topology>
    </subcellularLocation>
</comment>
<dbReference type="RefSeq" id="XP_024367603.1">
    <property type="nucleotide sequence ID" value="XM_024511835.2"/>
</dbReference>
<name>A9RAW3_PHYPA</name>
<dbReference type="EnsemblPlants" id="Pp3c2_37310V3.2">
    <property type="protein sequence ID" value="Pp3c2_37310V3.2"/>
    <property type="gene ID" value="Pp3c2_37310"/>
</dbReference>
<keyword evidence="4 8" id="KW-0812">Transmembrane</keyword>
<dbReference type="HOGENOM" id="CLU_020088_5_1_1"/>
<dbReference type="GO" id="GO:0006879">
    <property type="term" value="P:intracellular iron ion homeostasis"/>
    <property type="evidence" value="ECO:0000318"/>
    <property type="project" value="GO_Central"/>
</dbReference>
<feature type="transmembrane region" description="Helical" evidence="8">
    <location>
        <begin position="293"/>
        <end position="316"/>
    </location>
</feature>
<dbReference type="Gramene" id="Pp3c2_37310V3.9">
    <property type="protein sequence ID" value="Pp3c2_37310V3.9"/>
    <property type="gene ID" value="Pp3c2_37310"/>
</dbReference>
<keyword evidence="6 8" id="KW-0472">Membrane</keyword>
<evidence type="ECO:0000256" key="6">
    <source>
        <dbReference type="ARBA" id="ARBA00023136"/>
    </source>
</evidence>
<evidence type="ECO:0000256" key="7">
    <source>
        <dbReference type="SAM" id="MobiDB-lite"/>
    </source>
</evidence>
<dbReference type="Gramene" id="Pp3c2_37310V3.5">
    <property type="protein sequence ID" value="Pp3c2_37310V3.5"/>
    <property type="gene ID" value="Pp3c2_37310"/>
</dbReference>
<dbReference type="EnsemblPlants" id="Pp3c2_37310V3.4">
    <property type="protein sequence ID" value="Pp3c2_37310V3.4"/>
    <property type="gene ID" value="Pp3c2_37310"/>
</dbReference>
<dbReference type="GO" id="GO:0016020">
    <property type="term" value="C:membrane"/>
    <property type="evidence" value="ECO:0007669"/>
    <property type="project" value="UniProtKB-SubCell"/>
</dbReference>
<dbReference type="OrthoDB" id="409173at2759"/>
<evidence type="ECO:0000313" key="11">
    <source>
        <dbReference type="Proteomes" id="UP000006727"/>
    </source>
</evidence>
<feature type="transmembrane region" description="Helical" evidence="8">
    <location>
        <begin position="253"/>
        <end position="272"/>
    </location>
</feature>
<dbReference type="OMA" id="PWMQFYQ"/>
<evidence type="ECO:0000256" key="1">
    <source>
        <dbReference type="ARBA" id="ARBA00004141"/>
    </source>
</evidence>
<feature type="transmembrane region" description="Helical" evidence="8">
    <location>
        <begin position="386"/>
        <end position="407"/>
    </location>
</feature>
<evidence type="ECO:0000256" key="2">
    <source>
        <dbReference type="ARBA" id="ARBA00009965"/>
    </source>
</evidence>
<dbReference type="eggNOG" id="KOG1291">
    <property type="taxonomic scope" value="Eukaryota"/>
</dbReference>
<gene>
    <name evidence="10" type="primary">LOC112278401</name>
    <name evidence="9" type="ORF">PHYPA_003743</name>
</gene>
<feature type="transmembrane region" description="Helical" evidence="8">
    <location>
        <begin position="427"/>
        <end position="445"/>
    </location>
</feature>